<protein>
    <recommendedName>
        <fullName evidence="1">Polysaccharide biosynthesis domain-containing protein</fullName>
    </recommendedName>
</protein>
<comment type="caution">
    <text evidence="2">The sequence shown here is derived from an EMBL/GenBank/DDBJ whole genome shotgun (WGS) entry which is preliminary data.</text>
</comment>
<dbReference type="Proteomes" id="UP001107558">
    <property type="component" value="Chromosome 1"/>
</dbReference>
<sequence length="161" mass="18894">MDILKRPAEEFGNDTLLEELWAKKAFEHAETYFNLLLSVDSRLLQLTPFDSQIYSTFRQDFPNFRVDVLDENELKSDIGKIKWRSFIDKFDKIEDYSFGTLIRIDSKEEFSPENSILVVRIQFLAIEIARNREGYNDSIRGKFAKKYAAMVHNEPQIAKDS</sequence>
<evidence type="ECO:0000313" key="2">
    <source>
        <dbReference type="EMBL" id="KAG5684865.1"/>
    </source>
</evidence>
<proteinExistence type="predicted"/>
<dbReference type="OrthoDB" id="10248897at2759"/>
<dbReference type="InterPro" id="IPR023139">
    <property type="entry name" value="PBDC1-like_dom_sf"/>
</dbReference>
<dbReference type="Gene3D" id="1.10.3560.10">
    <property type="entry name" value="yst0336 like domain"/>
    <property type="match status" value="1"/>
</dbReference>
<organism evidence="2 3">
    <name type="scientific">Polypedilum vanderplanki</name>
    <name type="common">Sleeping chironomid midge</name>
    <dbReference type="NCBI Taxonomy" id="319348"/>
    <lineage>
        <taxon>Eukaryota</taxon>
        <taxon>Metazoa</taxon>
        <taxon>Ecdysozoa</taxon>
        <taxon>Arthropoda</taxon>
        <taxon>Hexapoda</taxon>
        <taxon>Insecta</taxon>
        <taxon>Pterygota</taxon>
        <taxon>Neoptera</taxon>
        <taxon>Endopterygota</taxon>
        <taxon>Diptera</taxon>
        <taxon>Nematocera</taxon>
        <taxon>Chironomoidea</taxon>
        <taxon>Chironomidae</taxon>
        <taxon>Chironominae</taxon>
        <taxon>Polypedilum</taxon>
        <taxon>Polypedilum</taxon>
    </lineage>
</organism>
<dbReference type="AlphaFoldDB" id="A0A9J6CRN3"/>
<dbReference type="GO" id="GO:0005737">
    <property type="term" value="C:cytoplasm"/>
    <property type="evidence" value="ECO:0007669"/>
    <property type="project" value="TreeGrafter"/>
</dbReference>
<keyword evidence="3" id="KW-1185">Reference proteome</keyword>
<reference evidence="2" key="1">
    <citation type="submission" date="2021-03" db="EMBL/GenBank/DDBJ databases">
        <title>Chromosome level genome of the anhydrobiotic midge Polypedilum vanderplanki.</title>
        <authorList>
            <person name="Yoshida Y."/>
            <person name="Kikawada T."/>
            <person name="Gusev O."/>
        </authorList>
    </citation>
    <scope>NUCLEOTIDE SEQUENCE</scope>
    <source>
        <strain evidence="2">NIAS01</strain>
        <tissue evidence="2">Whole body or cell culture</tissue>
    </source>
</reference>
<accession>A0A9J6CRN3</accession>
<dbReference type="Pfam" id="PF04669">
    <property type="entry name" value="PBDC1"/>
    <property type="match status" value="1"/>
</dbReference>
<feature type="domain" description="Polysaccharide biosynthesis" evidence="1">
    <location>
        <begin position="17"/>
        <end position="139"/>
    </location>
</feature>
<name>A0A9J6CRN3_POLVA</name>
<gene>
    <name evidence="2" type="ORF">PVAND_014075</name>
</gene>
<dbReference type="InterPro" id="IPR021148">
    <property type="entry name" value="Polysacc_synth_dom"/>
</dbReference>
<dbReference type="EMBL" id="JADBJN010000001">
    <property type="protein sequence ID" value="KAG5684865.1"/>
    <property type="molecule type" value="Genomic_DNA"/>
</dbReference>
<evidence type="ECO:0000259" key="1">
    <source>
        <dbReference type="Pfam" id="PF04669"/>
    </source>
</evidence>
<dbReference type="InterPro" id="IPR008476">
    <property type="entry name" value="PBDC1_metazoa/fungi"/>
</dbReference>
<dbReference type="PANTHER" id="PTHR13410">
    <property type="entry name" value="PROTEIN PBDC1"/>
    <property type="match status" value="1"/>
</dbReference>
<dbReference type="PANTHER" id="PTHR13410:SF9">
    <property type="entry name" value="PROTEIN PBDC1"/>
    <property type="match status" value="1"/>
</dbReference>
<evidence type="ECO:0000313" key="3">
    <source>
        <dbReference type="Proteomes" id="UP001107558"/>
    </source>
</evidence>